<evidence type="ECO:0000256" key="1">
    <source>
        <dbReference type="SAM" id="MobiDB-lite"/>
    </source>
</evidence>
<comment type="caution">
    <text evidence="2">The sequence shown here is derived from an EMBL/GenBank/DDBJ whole genome shotgun (WGS) entry which is preliminary data.</text>
</comment>
<reference evidence="2 3" key="1">
    <citation type="submission" date="2021-06" db="EMBL/GenBank/DDBJ databases">
        <title>Caerostris extrusa draft genome.</title>
        <authorList>
            <person name="Kono N."/>
            <person name="Arakawa K."/>
        </authorList>
    </citation>
    <scope>NUCLEOTIDE SEQUENCE [LARGE SCALE GENOMIC DNA]</scope>
</reference>
<dbReference type="Proteomes" id="UP001054945">
    <property type="component" value="Unassembled WGS sequence"/>
</dbReference>
<protein>
    <submittedName>
        <fullName evidence="2">Uncharacterized protein</fullName>
    </submittedName>
</protein>
<evidence type="ECO:0000313" key="2">
    <source>
        <dbReference type="EMBL" id="GIX94014.1"/>
    </source>
</evidence>
<organism evidence="2 3">
    <name type="scientific">Caerostris extrusa</name>
    <name type="common">Bark spider</name>
    <name type="synonym">Caerostris bankana</name>
    <dbReference type="NCBI Taxonomy" id="172846"/>
    <lineage>
        <taxon>Eukaryota</taxon>
        <taxon>Metazoa</taxon>
        <taxon>Ecdysozoa</taxon>
        <taxon>Arthropoda</taxon>
        <taxon>Chelicerata</taxon>
        <taxon>Arachnida</taxon>
        <taxon>Araneae</taxon>
        <taxon>Araneomorphae</taxon>
        <taxon>Entelegynae</taxon>
        <taxon>Araneoidea</taxon>
        <taxon>Araneidae</taxon>
        <taxon>Caerostris</taxon>
    </lineage>
</organism>
<feature type="region of interest" description="Disordered" evidence="1">
    <location>
        <begin position="42"/>
        <end position="79"/>
    </location>
</feature>
<feature type="compositionally biased region" description="Basic and acidic residues" evidence="1">
    <location>
        <begin position="68"/>
        <end position="79"/>
    </location>
</feature>
<sequence>MMSPIAPGVIARLHPKDNYSEKEKGDPIRILFIQHLTELKSSSTPARSIAAEDSSQYSEGGGTPLPRFEQECVDDPRTS</sequence>
<name>A0AAV4PAC2_CAEEX</name>
<proteinExistence type="predicted"/>
<dbReference type="EMBL" id="BPLR01004326">
    <property type="protein sequence ID" value="GIX94014.1"/>
    <property type="molecule type" value="Genomic_DNA"/>
</dbReference>
<accession>A0AAV4PAC2</accession>
<keyword evidence="3" id="KW-1185">Reference proteome</keyword>
<gene>
    <name evidence="2" type="ORF">CEXT_465281</name>
</gene>
<dbReference type="AlphaFoldDB" id="A0AAV4PAC2"/>
<evidence type="ECO:0000313" key="3">
    <source>
        <dbReference type="Proteomes" id="UP001054945"/>
    </source>
</evidence>